<proteinExistence type="inferred from homology"/>
<dbReference type="EMBL" id="WWCP01000007">
    <property type="protein sequence ID" value="MYM81990.1"/>
    <property type="molecule type" value="Genomic_DNA"/>
</dbReference>
<evidence type="ECO:0000256" key="8">
    <source>
        <dbReference type="HAMAP-Rule" id="MF_01161"/>
    </source>
</evidence>
<comment type="caution">
    <text evidence="10">The sequence shown here is derived from an EMBL/GenBank/DDBJ whole genome shotgun (WGS) entry which is preliminary data.</text>
</comment>
<dbReference type="AlphaFoldDB" id="A0A6L8MG41"/>
<dbReference type="Proteomes" id="UP000474565">
    <property type="component" value="Unassembled WGS sequence"/>
</dbReference>
<reference evidence="10 11" key="1">
    <citation type="submission" date="2019-12" db="EMBL/GenBank/DDBJ databases">
        <title>Novel species isolated from a subtropical stream in China.</title>
        <authorList>
            <person name="Lu H."/>
        </authorList>
    </citation>
    <scope>NUCLEOTIDE SEQUENCE [LARGE SCALE GENOMIC DNA]</scope>
    <source>
        <strain evidence="10 11">FT50W</strain>
    </source>
</reference>
<name>A0A6L8MG41_9BURK</name>
<dbReference type="InterPro" id="IPR012796">
    <property type="entry name" value="Lysidine-tRNA-synth_C"/>
</dbReference>
<dbReference type="Pfam" id="PF01171">
    <property type="entry name" value="ATP_bind_3"/>
    <property type="match status" value="1"/>
</dbReference>
<dbReference type="Gene3D" id="1.20.59.20">
    <property type="match status" value="1"/>
</dbReference>
<evidence type="ECO:0000256" key="6">
    <source>
        <dbReference type="ARBA" id="ARBA00022840"/>
    </source>
</evidence>
<dbReference type="SUPFAM" id="SSF82829">
    <property type="entry name" value="MesJ substrate recognition domain-like"/>
    <property type="match status" value="1"/>
</dbReference>
<evidence type="ECO:0000256" key="1">
    <source>
        <dbReference type="ARBA" id="ARBA00004496"/>
    </source>
</evidence>
<keyword evidence="4 8" id="KW-0819">tRNA processing</keyword>
<dbReference type="GO" id="GO:0032267">
    <property type="term" value="F:tRNA(Ile)-lysidine synthase activity"/>
    <property type="evidence" value="ECO:0007669"/>
    <property type="project" value="UniProtKB-EC"/>
</dbReference>
<dbReference type="Gene3D" id="3.40.50.620">
    <property type="entry name" value="HUPs"/>
    <property type="match status" value="1"/>
</dbReference>
<dbReference type="PANTHER" id="PTHR43033">
    <property type="entry name" value="TRNA(ILE)-LYSIDINE SYNTHASE-RELATED"/>
    <property type="match status" value="1"/>
</dbReference>
<dbReference type="InterPro" id="IPR011063">
    <property type="entry name" value="TilS/TtcA_N"/>
</dbReference>
<sequence>MDTGLRRCDAAAAKARTSFGRNPESIEHHREPATAPLPVCIFGAPLKQQKPTLESTFEQAVRAAGEGGKTRLAIALSGGLDSSALLHLAYAYAQRNELTLCAFHIHHGLSPNADAWLAHCEHECAALNVSFEARRIQLQDQKQSGTEAAARKARYAALGALCKEYNVQLLLTAHHQDDQAETVLLQLLRGSGPAGLSGMDAANTAASLLHNDDLVMARPLLQASRKQLEAYAAQHHIRHIHDESNDDPRYARNALRHTVMPALAQHFPGFQERLARSAQHAQSATRLLAELAEQDLAASRDGEHLDIGKLRALSQDRAYNLLRHWFATRGYSMPSTAWLAEMLTQLLEARYDAQLLVTHPDCHVRRYRNRLHLTPKLDDLDGTREDQFDDKPGTGFSWNGETELAFPAYGGVLYFDPADDGLDPAWLRAQALVIEFRRGGEKLKLAPNRSTRPVKYHYQALNIPAWERGRLPVVKSAGQLLFAAGIGMDCHQIGHGAGRIRLRWQAE</sequence>
<dbReference type="PANTHER" id="PTHR43033:SF1">
    <property type="entry name" value="TRNA(ILE)-LYSIDINE SYNTHASE-RELATED"/>
    <property type="match status" value="1"/>
</dbReference>
<evidence type="ECO:0000256" key="3">
    <source>
        <dbReference type="ARBA" id="ARBA00022598"/>
    </source>
</evidence>
<feature type="domain" description="Lysidine-tRNA(Ile) synthetase C-terminal" evidence="9">
    <location>
        <begin position="432"/>
        <end position="504"/>
    </location>
</feature>
<dbReference type="SUPFAM" id="SSF52402">
    <property type="entry name" value="Adenine nucleotide alpha hydrolases-like"/>
    <property type="match status" value="1"/>
</dbReference>
<protein>
    <recommendedName>
        <fullName evidence="8">tRNA(Ile)-lysidine synthase</fullName>
        <ecNumber evidence="8">6.3.4.19</ecNumber>
    </recommendedName>
    <alternativeName>
        <fullName evidence="8">tRNA(Ile)-2-lysyl-cytidine synthase</fullName>
    </alternativeName>
    <alternativeName>
        <fullName evidence="8">tRNA(Ile)-lysidine synthetase</fullName>
    </alternativeName>
</protein>
<evidence type="ECO:0000259" key="9">
    <source>
        <dbReference type="SMART" id="SM00977"/>
    </source>
</evidence>
<gene>
    <name evidence="8 10" type="primary">tilS</name>
    <name evidence="10" type="ORF">GTP44_08470</name>
</gene>
<evidence type="ECO:0000256" key="2">
    <source>
        <dbReference type="ARBA" id="ARBA00022490"/>
    </source>
</evidence>
<dbReference type="EC" id="6.3.4.19" evidence="8"/>
<dbReference type="CDD" id="cd01992">
    <property type="entry name" value="TilS_N"/>
    <property type="match status" value="1"/>
</dbReference>
<dbReference type="HAMAP" id="MF_01161">
    <property type="entry name" value="tRNA_Ile_lys_synt"/>
    <property type="match status" value="1"/>
</dbReference>
<evidence type="ECO:0000313" key="11">
    <source>
        <dbReference type="Proteomes" id="UP000474565"/>
    </source>
</evidence>
<comment type="subcellular location">
    <subcellularLocation>
        <location evidence="1 8">Cytoplasm</location>
    </subcellularLocation>
</comment>
<keyword evidence="6 8" id="KW-0067">ATP-binding</keyword>
<organism evidence="10 11">
    <name type="scientific">Duganella lactea</name>
    <dbReference type="NCBI Taxonomy" id="2692173"/>
    <lineage>
        <taxon>Bacteria</taxon>
        <taxon>Pseudomonadati</taxon>
        <taxon>Pseudomonadota</taxon>
        <taxon>Betaproteobacteria</taxon>
        <taxon>Burkholderiales</taxon>
        <taxon>Oxalobacteraceae</taxon>
        <taxon>Telluria group</taxon>
        <taxon>Duganella</taxon>
    </lineage>
</organism>
<evidence type="ECO:0000256" key="5">
    <source>
        <dbReference type="ARBA" id="ARBA00022741"/>
    </source>
</evidence>
<dbReference type="GO" id="GO:0006400">
    <property type="term" value="P:tRNA modification"/>
    <property type="evidence" value="ECO:0007669"/>
    <property type="project" value="UniProtKB-UniRule"/>
</dbReference>
<dbReference type="NCBIfam" id="TIGR02433">
    <property type="entry name" value="lysidine_TilS_C"/>
    <property type="match status" value="1"/>
</dbReference>
<dbReference type="Pfam" id="PF09179">
    <property type="entry name" value="TilS"/>
    <property type="match status" value="1"/>
</dbReference>
<keyword evidence="3 8" id="KW-0436">Ligase</keyword>
<dbReference type="SUPFAM" id="SSF56037">
    <property type="entry name" value="PheT/TilS domain"/>
    <property type="match status" value="1"/>
</dbReference>
<dbReference type="GO" id="GO:0005524">
    <property type="term" value="F:ATP binding"/>
    <property type="evidence" value="ECO:0007669"/>
    <property type="project" value="UniProtKB-UniRule"/>
</dbReference>
<dbReference type="InterPro" id="IPR012795">
    <property type="entry name" value="tRNA_Ile_lys_synt_N"/>
</dbReference>
<dbReference type="SMART" id="SM00977">
    <property type="entry name" value="TilS_C"/>
    <property type="match status" value="1"/>
</dbReference>
<dbReference type="InterPro" id="IPR015262">
    <property type="entry name" value="tRNA_Ile_lys_synt_subst-bd"/>
</dbReference>
<evidence type="ECO:0000256" key="4">
    <source>
        <dbReference type="ARBA" id="ARBA00022694"/>
    </source>
</evidence>
<comment type="function">
    <text evidence="8">Ligates lysine onto the cytidine present at position 34 of the AUA codon-specific tRNA(Ile) that contains the anticodon CAU, in an ATP-dependent manner. Cytidine is converted to lysidine, thus changing the amino acid specificity of the tRNA from methionine to isoleucine.</text>
</comment>
<evidence type="ECO:0000256" key="7">
    <source>
        <dbReference type="ARBA" id="ARBA00048539"/>
    </source>
</evidence>
<comment type="similarity">
    <text evidence="8">Belongs to the tRNA(Ile)-lysidine synthase family.</text>
</comment>
<feature type="binding site" evidence="8">
    <location>
        <begin position="77"/>
        <end position="82"/>
    </location>
    <ligand>
        <name>ATP</name>
        <dbReference type="ChEBI" id="CHEBI:30616"/>
    </ligand>
</feature>
<evidence type="ECO:0000313" key="10">
    <source>
        <dbReference type="EMBL" id="MYM81990.1"/>
    </source>
</evidence>
<comment type="catalytic activity">
    <reaction evidence="7 8">
        <text>cytidine(34) in tRNA(Ile2) + L-lysine + ATP = lysidine(34) in tRNA(Ile2) + AMP + diphosphate + H(+)</text>
        <dbReference type="Rhea" id="RHEA:43744"/>
        <dbReference type="Rhea" id="RHEA-COMP:10625"/>
        <dbReference type="Rhea" id="RHEA-COMP:10670"/>
        <dbReference type="ChEBI" id="CHEBI:15378"/>
        <dbReference type="ChEBI" id="CHEBI:30616"/>
        <dbReference type="ChEBI" id="CHEBI:32551"/>
        <dbReference type="ChEBI" id="CHEBI:33019"/>
        <dbReference type="ChEBI" id="CHEBI:82748"/>
        <dbReference type="ChEBI" id="CHEBI:83665"/>
        <dbReference type="ChEBI" id="CHEBI:456215"/>
        <dbReference type="EC" id="6.3.4.19"/>
    </reaction>
</comment>
<accession>A0A6L8MG41</accession>
<keyword evidence="5 8" id="KW-0547">Nucleotide-binding</keyword>
<comment type="domain">
    <text evidence="8">The N-terminal region contains the highly conserved SGGXDS motif, predicted to be a P-loop motif involved in ATP binding.</text>
</comment>
<dbReference type="Pfam" id="PF11734">
    <property type="entry name" value="TilS_C"/>
    <property type="match status" value="1"/>
</dbReference>
<keyword evidence="2 8" id="KW-0963">Cytoplasm</keyword>
<dbReference type="InterPro" id="IPR012094">
    <property type="entry name" value="tRNA_Ile_lys_synt"/>
</dbReference>
<dbReference type="GO" id="GO:0005737">
    <property type="term" value="C:cytoplasm"/>
    <property type="evidence" value="ECO:0007669"/>
    <property type="project" value="UniProtKB-SubCell"/>
</dbReference>
<dbReference type="InterPro" id="IPR014729">
    <property type="entry name" value="Rossmann-like_a/b/a_fold"/>
</dbReference>
<dbReference type="NCBIfam" id="TIGR02432">
    <property type="entry name" value="lysidine_TilS_N"/>
    <property type="match status" value="1"/>
</dbReference>